<dbReference type="Pfam" id="PF00132">
    <property type="entry name" value="Hexapep"/>
    <property type="match status" value="1"/>
</dbReference>
<accession>A0ABS6E180</accession>
<dbReference type="InterPro" id="IPR001451">
    <property type="entry name" value="Hexapep"/>
</dbReference>
<protein>
    <submittedName>
        <fullName evidence="1">CatB-related O-acetyltransferase</fullName>
    </submittedName>
</protein>
<reference evidence="1 2" key="1">
    <citation type="submission" date="2021-06" db="EMBL/GenBank/DDBJ databases">
        <authorList>
            <person name="Sun Q."/>
            <person name="Li D."/>
        </authorList>
    </citation>
    <scope>NUCLEOTIDE SEQUENCE [LARGE SCALE GENOMIC DNA]</scope>
    <source>
        <strain evidence="1 2">MSJ-40</strain>
    </source>
</reference>
<dbReference type="PROSITE" id="PS00101">
    <property type="entry name" value="HEXAPEP_TRANSFERASES"/>
    <property type="match status" value="1"/>
</dbReference>
<sequence length="245" mass="27470">MHDNNYISLDAIINNSIIGNNIKVFRGAEIKESKLDDYTSIGDQTIISESDINANSAINRRNFILRSKIGSYCYTGIGTTIRHSEVGKFCSISWNVSIGGGNHDYSKVTTSPLWRFHMLDTGNINHNTNDEFKKKLEIKDLCIIGNDVWIGSNAVILRGVKVGNGAVIGAGAIVTKDVEPYSIVVGNPARVIKKRFSEQIIESLEKIQWWNWSKEIIRKNLDLVYSSTVDEHVINKLMEISIQIK</sequence>
<name>A0ABS6E180_9FIRM</name>
<dbReference type="InterPro" id="IPR050179">
    <property type="entry name" value="Trans_hexapeptide_repeat"/>
</dbReference>
<dbReference type="Proteomes" id="UP000749471">
    <property type="component" value="Unassembled WGS sequence"/>
</dbReference>
<keyword evidence="2" id="KW-1185">Reference proteome</keyword>
<evidence type="ECO:0000313" key="2">
    <source>
        <dbReference type="Proteomes" id="UP000749471"/>
    </source>
</evidence>
<dbReference type="CDD" id="cd03349">
    <property type="entry name" value="LbH_XAT"/>
    <property type="match status" value="1"/>
</dbReference>
<proteinExistence type="predicted"/>
<comment type="caution">
    <text evidence="1">The sequence shown here is derived from an EMBL/GenBank/DDBJ whole genome shotgun (WGS) entry which is preliminary data.</text>
</comment>
<dbReference type="PANTHER" id="PTHR43300:SF11">
    <property type="entry name" value="ACETYLTRANSFERASE RV3034C-RELATED"/>
    <property type="match status" value="1"/>
</dbReference>
<dbReference type="InterPro" id="IPR018357">
    <property type="entry name" value="Hexapep_transf_CS"/>
</dbReference>
<evidence type="ECO:0000313" key="1">
    <source>
        <dbReference type="EMBL" id="MBU5436651.1"/>
    </source>
</evidence>
<dbReference type="EMBL" id="JAHLPM010000001">
    <property type="protein sequence ID" value="MBU5436651.1"/>
    <property type="molecule type" value="Genomic_DNA"/>
</dbReference>
<gene>
    <name evidence="1" type="ORF">KQI42_01450</name>
</gene>
<organism evidence="1 2">
    <name type="scientific">Tissierella simiarum</name>
    <dbReference type="NCBI Taxonomy" id="2841534"/>
    <lineage>
        <taxon>Bacteria</taxon>
        <taxon>Bacillati</taxon>
        <taxon>Bacillota</taxon>
        <taxon>Tissierellia</taxon>
        <taxon>Tissierellales</taxon>
        <taxon>Tissierellaceae</taxon>
        <taxon>Tissierella</taxon>
    </lineage>
</organism>
<dbReference type="PANTHER" id="PTHR43300">
    <property type="entry name" value="ACETYLTRANSFERASE"/>
    <property type="match status" value="1"/>
</dbReference>